<evidence type="ECO:0000313" key="1">
    <source>
        <dbReference type="EMBL" id="JAD75887.1"/>
    </source>
</evidence>
<name>A0A0A9CWL2_ARUDO</name>
<reference evidence="1" key="2">
    <citation type="journal article" date="2015" name="Data Brief">
        <title>Shoot transcriptome of the giant reed, Arundo donax.</title>
        <authorList>
            <person name="Barrero R.A."/>
            <person name="Guerrero F.D."/>
            <person name="Moolhuijzen P."/>
            <person name="Goolsby J.A."/>
            <person name="Tidwell J."/>
            <person name="Bellgard S.E."/>
            <person name="Bellgard M.I."/>
        </authorList>
    </citation>
    <scope>NUCLEOTIDE SEQUENCE</scope>
    <source>
        <tissue evidence="1">Shoot tissue taken approximately 20 cm above the soil surface</tissue>
    </source>
</reference>
<sequence>MRFVAASLRSLFDGSFFVFLRGVNEGSMASWVAALLPSLCRRKF</sequence>
<accession>A0A0A9CWL2</accession>
<organism evidence="1">
    <name type="scientific">Arundo donax</name>
    <name type="common">Giant reed</name>
    <name type="synonym">Donax arundinaceus</name>
    <dbReference type="NCBI Taxonomy" id="35708"/>
    <lineage>
        <taxon>Eukaryota</taxon>
        <taxon>Viridiplantae</taxon>
        <taxon>Streptophyta</taxon>
        <taxon>Embryophyta</taxon>
        <taxon>Tracheophyta</taxon>
        <taxon>Spermatophyta</taxon>
        <taxon>Magnoliopsida</taxon>
        <taxon>Liliopsida</taxon>
        <taxon>Poales</taxon>
        <taxon>Poaceae</taxon>
        <taxon>PACMAD clade</taxon>
        <taxon>Arundinoideae</taxon>
        <taxon>Arundineae</taxon>
        <taxon>Arundo</taxon>
    </lineage>
</organism>
<reference evidence="1" key="1">
    <citation type="submission" date="2014-09" db="EMBL/GenBank/DDBJ databases">
        <authorList>
            <person name="Magalhaes I.L.F."/>
            <person name="Oliveira U."/>
            <person name="Santos F.R."/>
            <person name="Vidigal T.H.D.A."/>
            <person name="Brescovit A.D."/>
            <person name="Santos A.J."/>
        </authorList>
    </citation>
    <scope>NUCLEOTIDE SEQUENCE</scope>
    <source>
        <tissue evidence="1">Shoot tissue taken approximately 20 cm above the soil surface</tissue>
    </source>
</reference>
<proteinExistence type="predicted"/>
<dbReference type="EMBL" id="GBRH01222008">
    <property type="protein sequence ID" value="JAD75887.1"/>
    <property type="molecule type" value="Transcribed_RNA"/>
</dbReference>
<dbReference type="AlphaFoldDB" id="A0A0A9CWL2"/>
<protein>
    <submittedName>
        <fullName evidence="1">Uncharacterized protein</fullName>
    </submittedName>
</protein>